<dbReference type="SUPFAM" id="SSF57535">
    <property type="entry name" value="Complement control module/SCR domain"/>
    <property type="match status" value="3"/>
</dbReference>
<dbReference type="InterPro" id="IPR035976">
    <property type="entry name" value="Sushi/SCR/CCP_sf"/>
</dbReference>
<protein>
    <recommendedName>
        <fullName evidence="6">Sushi domain-containing protein</fullName>
    </recommendedName>
</protein>
<dbReference type="InterPro" id="IPR051503">
    <property type="entry name" value="ComplSys_Reg/VirEntry_Med"/>
</dbReference>
<dbReference type="PANTHER" id="PTHR45785:SF7">
    <property type="entry name" value="COMPLEMENT FACTOR H"/>
    <property type="match status" value="1"/>
</dbReference>
<evidence type="ECO:0000256" key="4">
    <source>
        <dbReference type="PROSITE-ProRule" id="PRU00302"/>
    </source>
</evidence>
<feature type="domain" description="Sushi" evidence="6">
    <location>
        <begin position="34"/>
        <end position="97"/>
    </location>
</feature>
<dbReference type="InterPro" id="IPR000436">
    <property type="entry name" value="Sushi_SCR_CCP_dom"/>
</dbReference>
<dbReference type="CDD" id="cd00033">
    <property type="entry name" value="CCP"/>
    <property type="match status" value="2"/>
</dbReference>
<reference evidence="7" key="2">
    <citation type="submission" date="2025-09" db="UniProtKB">
        <authorList>
            <consortium name="Ensembl"/>
        </authorList>
    </citation>
    <scope>IDENTIFICATION</scope>
</reference>
<organism evidence="7 8">
    <name type="scientific">Anas zonorhyncha</name>
    <name type="common">Eastern spot-billed duck</name>
    <dbReference type="NCBI Taxonomy" id="75864"/>
    <lineage>
        <taxon>Eukaryota</taxon>
        <taxon>Metazoa</taxon>
        <taxon>Chordata</taxon>
        <taxon>Craniata</taxon>
        <taxon>Vertebrata</taxon>
        <taxon>Euteleostomi</taxon>
        <taxon>Archelosauria</taxon>
        <taxon>Archosauria</taxon>
        <taxon>Dinosauria</taxon>
        <taxon>Saurischia</taxon>
        <taxon>Theropoda</taxon>
        <taxon>Coelurosauria</taxon>
        <taxon>Aves</taxon>
        <taxon>Neognathae</taxon>
        <taxon>Galloanserae</taxon>
        <taxon>Anseriformes</taxon>
        <taxon>Anatidae</taxon>
        <taxon>Anatinae</taxon>
        <taxon>Anas</taxon>
    </lineage>
</organism>
<dbReference type="Gene3D" id="2.10.70.10">
    <property type="entry name" value="Complement Module, domain 1"/>
    <property type="match status" value="3"/>
</dbReference>
<evidence type="ECO:0000256" key="3">
    <source>
        <dbReference type="ARBA" id="ARBA00023157"/>
    </source>
</evidence>
<keyword evidence="8" id="KW-1185">Reference proteome</keyword>
<feature type="chain" id="PRO_5034797027" description="Sushi domain-containing protein" evidence="5">
    <location>
        <begin position="24"/>
        <end position="269"/>
    </location>
</feature>
<dbReference type="GO" id="GO:0001851">
    <property type="term" value="F:complement component C3b binding"/>
    <property type="evidence" value="ECO:0007669"/>
    <property type="project" value="TreeGrafter"/>
</dbReference>
<dbReference type="Pfam" id="PF00084">
    <property type="entry name" value="Sushi"/>
    <property type="match status" value="2"/>
</dbReference>
<evidence type="ECO:0000313" key="8">
    <source>
        <dbReference type="Proteomes" id="UP000694549"/>
    </source>
</evidence>
<evidence type="ECO:0000256" key="2">
    <source>
        <dbReference type="ARBA" id="ARBA00022729"/>
    </source>
</evidence>
<feature type="domain" description="Sushi" evidence="6">
    <location>
        <begin position="142"/>
        <end position="200"/>
    </location>
</feature>
<sequence length="269" mass="30404">MVTAVTTIARLCTLVSISELTAWVPISVSIVHLKPCDYPVIENGKISERMAHSYFPMRIGQYVDYHCRNGYLAPNGGRVVRIYCSKGGWNPEPKCLSKCTSTISISVRLRKKGCPNLWLGAEQVQRGSHTPPWMPKCLFSDVTCEPPPEIAGGKVQGVKKPRYLPGETAHYQCWQGFQMTGASTVTCQNGTWTERPQCKGNCRLSETAMARNNIKLRWSSKRSNIYRSKETISFKCYFLFREVSNPEDFEAQCQDGVINYPRCESQLEK</sequence>
<dbReference type="PROSITE" id="PS50923">
    <property type="entry name" value="SUSHI"/>
    <property type="match status" value="2"/>
</dbReference>
<keyword evidence="2 5" id="KW-0732">Signal</keyword>
<dbReference type="GO" id="GO:0005615">
    <property type="term" value="C:extracellular space"/>
    <property type="evidence" value="ECO:0007669"/>
    <property type="project" value="TreeGrafter"/>
</dbReference>
<dbReference type="AlphaFoldDB" id="A0A8B9ULQ6"/>
<evidence type="ECO:0000256" key="1">
    <source>
        <dbReference type="ARBA" id="ARBA00022659"/>
    </source>
</evidence>
<feature type="signal peptide" evidence="5">
    <location>
        <begin position="1"/>
        <end position="23"/>
    </location>
</feature>
<dbReference type="GO" id="GO:0006956">
    <property type="term" value="P:complement activation"/>
    <property type="evidence" value="ECO:0007669"/>
    <property type="project" value="TreeGrafter"/>
</dbReference>
<accession>A0A8B9ULQ6</accession>
<evidence type="ECO:0000313" key="7">
    <source>
        <dbReference type="Ensembl" id="ENSAZOP00000009056.1"/>
    </source>
</evidence>
<evidence type="ECO:0000256" key="5">
    <source>
        <dbReference type="SAM" id="SignalP"/>
    </source>
</evidence>
<feature type="disulfide bond" evidence="4">
    <location>
        <begin position="144"/>
        <end position="187"/>
    </location>
</feature>
<name>A0A8B9ULQ6_9AVES</name>
<reference evidence="7" key="1">
    <citation type="submission" date="2025-08" db="UniProtKB">
        <authorList>
            <consortium name="Ensembl"/>
        </authorList>
    </citation>
    <scope>IDENTIFICATION</scope>
</reference>
<dbReference type="SMART" id="SM00032">
    <property type="entry name" value="CCP"/>
    <property type="match status" value="2"/>
</dbReference>
<proteinExistence type="predicted"/>
<keyword evidence="1 4" id="KW-0768">Sushi</keyword>
<dbReference type="Ensembl" id="ENSAZOT00000009657.1">
    <property type="protein sequence ID" value="ENSAZOP00000009056.1"/>
    <property type="gene ID" value="ENSAZOG00000005699.1"/>
</dbReference>
<comment type="caution">
    <text evidence="4">Lacks conserved residue(s) required for the propagation of feature annotation.</text>
</comment>
<dbReference type="Proteomes" id="UP000694549">
    <property type="component" value="Unplaced"/>
</dbReference>
<keyword evidence="3 4" id="KW-1015">Disulfide bond</keyword>
<evidence type="ECO:0000259" key="6">
    <source>
        <dbReference type="PROSITE" id="PS50923"/>
    </source>
</evidence>
<dbReference type="PANTHER" id="PTHR45785">
    <property type="entry name" value="COMPLEMENT FACTOR H-RELATED"/>
    <property type="match status" value="1"/>
</dbReference>